<sequence length="499" mass="57049">MSQPIRTAEVMIHDESKESKWSYHQACTVRPIEGGTNPLPPPTNPPKPTSVITPEHQTVVDRWLAQKRREVANFAEPSQANLGLFEREEQERLDFRHKLQRASSMWKHMMPYRMQCKERAFERKDLLKKHALSQGRVRSDSHGSIQSLKSTSIHESHKEFSKYTTDIIKKQAYESLHSSYQSQIEKCDAKLGEYLGSFLYGKSAQSPGDSMLSLDRFLRQVEREAVSQCQRKVVPRCQVEFLPSDTTSFNDSLNLAMRCIHEDLRRFIADSKEVQSGNVQASTMMENLDMCNSYMSHVGLPSGATASDVFIEAFLRKMIMCALNNLACSSEFIHRAGVLYRLAKPRPQMWSESKYSQWLGAELVLEPIQNTPSGLKEDFGASQLVAPHSQGTRLVFMPHAPGSQYVSLVLFKDNQVLDIEYVSAEDLSRIGWYYDEPRESYWRYEQKRGASGKVIFKVDMDGDVFSVLNLDGQWLDWQDIEESMPRPHGEDNEGAVMRG</sequence>
<name>A0ACC1SGX3_9HYPO</name>
<accession>A0ACC1SGX3</accession>
<evidence type="ECO:0000313" key="2">
    <source>
        <dbReference type="Proteomes" id="UP001148629"/>
    </source>
</evidence>
<evidence type="ECO:0000313" key="1">
    <source>
        <dbReference type="EMBL" id="KAJ3539466.1"/>
    </source>
</evidence>
<organism evidence="1 2">
    <name type="scientific">Fusarium decemcellulare</name>
    <dbReference type="NCBI Taxonomy" id="57161"/>
    <lineage>
        <taxon>Eukaryota</taxon>
        <taxon>Fungi</taxon>
        <taxon>Dikarya</taxon>
        <taxon>Ascomycota</taxon>
        <taxon>Pezizomycotina</taxon>
        <taxon>Sordariomycetes</taxon>
        <taxon>Hypocreomycetidae</taxon>
        <taxon>Hypocreales</taxon>
        <taxon>Nectriaceae</taxon>
        <taxon>Fusarium</taxon>
        <taxon>Fusarium decemcellulare species complex</taxon>
    </lineage>
</organism>
<keyword evidence="2" id="KW-1185">Reference proteome</keyword>
<gene>
    <name evidence="1" type="ORF">NM208_g5476</name>
</gene>
<proteinExistence type="predicted"/>
<comment type="caution">
    <text evidence="1">The sequence shown here is derived from an EMBL/GenBank/DDBJ whole genome shotgun (WGS) entry which is preliminary data.</text>
</comment>
<dbReference type="Proteomes" id="UP001148629">
    <property type="component" value="Unassembled WGS sequence"/>
</dbReference>
<reference evidence="1" key="1">
    <citation type="submission" date="2022-08" db="EMBL/GenBank/DDBJ databases">
        <title>Genome Sequence of Fusarium decemcellulare.</title>
        <authorList>
            <person name="Buettner E."/>
        </authorList>
    </citation>
    <scope>NUCLEOTIDE SEQUENCE</scope>
    <source>
        <strain evidence="1">Babe19</strain>
    </source>
</reference>
<dbReference type="EMBL" id="JANRMS010000459">
    <property type="protein sequence ID" value="KAJ3539466.1"/>
    <property type="molecule type" value="Genomic_DNA"/>
</dbReference>
<protein>
    <submittedName>
        <fullName evidence="1">Uncharacterized protein</fullName>
    </submittedName>
</protein>